<evidence type="ECO:0000313" key="1">
    <source>
        <dbReference type="EMBL" id="KAJ3474935.1"/>
    </source>
</evidence>
<dbReference type="EMBL" id="JANAKD010002068">
    <property type="protein sequence ID" value="KAJ3474935.1"/>
    <property type="molecule type" value="Genomic_DNA"/>
</dbReference>
<protein>
    <submittedName>
        <fullName evidence="1">Uncharacterized protein</fullName>
    </submittedName>
</protein>
<reference evidence="1" key="1">
    <citation type="submission" date="2022-07" db="EMBL/GenBank/DDBJ databases">
        <title>Genome Sequence of Lecanicillium saksenae.</title>
        <authorList>
            <person name="Buettner E."/>
        </authorList>
    </citation>
    <scope>NUCLEOTIDE SEQUENCE</scope>
    <source>
        <strain evidence="1">VT-O1</strain>
    </source>
</reference>
<keyword evidence="2" id="KW-1185">Reference proteome</keyword>
<proteinExistence type="predicted"/>
<evidence type="ECO:0000313" key="2">
    <source>
        <dbReference type="Proteomes" id="UP001148737"/>
    </source>
</evidence>
<sequence>MALTSRGVRMIVIVTVLVFLATAAVAMRFLARKRLRMKLGTDDYLCLAALVCLWGMLIELCLWCTIGGNGSHIWLLDDETRLNFGKIFLSNQFTYFLLCPFLRISIVCFYRRIFVTQTFQRASAAIMWLLGLWGAAIFLVCALQCRPLRGYWDKRVDAKCIDGNQFFIVNQIFNVIMDFVLLGLPLPIILRLNRSWRERIALAGVFALGGFYTNANLFPDTVYQATLWTHIEPSVGMICCCLPSIRGLFPAFRFTKSSSQGTSKFSQGASANHDLASSNQTRLSYIKMADMAASRAESDEEDLVPKGELADCEHGITVQTDIVISHGPSPTRELDEWRGKV</sequence>
<organism evidence="1 2">
    <name type="scientific">Lecanicillium saksenae</name>
    <dbReference type="NCBI Taxonomy" id="468837"/>
    <lineage>
        <taxon>Eukaryota</taxon>
        <taxon>Fungi</taxon>
        <taxon>Dikarya</taxon>
        <taxon>Ascomycota</taxon>
        <taxon>Pezizomycotina</taxon>
        <taxon>Sordariomycetes</taxon>
        <taxon>Hypocreomycetidae</taxon>
        <taxon>Hypocreales</taxon>
        <taxon>Cordycipitaceae</taxon>
        <taxon>Lecanicillium</taxon>
    </lineage>
</organism>
<dbReference type="Proteomes" id="UP001148737">
    <property type="component" value="Unassembled WGS sequence"/>
</dbReference>
<gene>
    <name evidence="1" type="ORF">NLG97_g9637</name>
</gene>
<comment type="caution">
    <text evidence="1">The sequence shown here is derived from an EMBL/GenBank/DDBJ whole genome shotgun (WGS) entry which is preliminary data.</text>
</comment>
<accession>A0ACC1QFN5</accession>
<name>A0ACC1QFN5_9HYPO</name>